<feature type="transmembrane region" description="Helical" evidence="6">
    <location>
        <begin position="338"/>
        <end position="357"/>
    </location>
</feature>
<keyword evidence="6" id="KW-1133">Transmembrane helix</keyword>
<name>A0A2U9BA83_SCOMX</name>
<dbReference type="GO" id="GO:0048268">
    <property type="term" value="P:clathrin coat assembly"/>
    <property type="evidence" value="ECO:0007669"/>
    <property type="project" value="TreeGrafter"/>
</dbReference>
<evidence type="ECO:0000256" key="5">
    <source>
        <dbReference type="ARBA" id="ARBA00023176"/>
    </source>
</evidence>
<dbReference type="PANTHER" id="PTHR23065">
    <property type="entry name" value="PROLINE-SERINE-THREONINE PHOSPHATASE INTERACTING PROTEIN 1"/>
    <property type="match status" value="1"/>
</dbReference>
<keyword evidence="2" id="KW-0597">Phosphoprotein</keyword>
<dbReference type="Pfam" id="PF10291">
    <property type="entry name" value="muHD"/>
    <property type="match status" value="1"/>
</dbReference>
<dbReference type="InterPro" id="IPR028565">
    <property type="entry name" value="MHD"/>
</dbReference>
<evidence type="ECO:0000313" key="8">
    <source>
        <dbReference type="EMBL" id="AWP00719.1"/>
    </source>
</evidence>
<accession>A0A2U9BA83</accession>
<keyword evidence="3" id="KW-0254">Endocytosis</keyword>
<evidence type="ECO:0000256" key="1">
    <source>
        <dbReference type="ARBA" id="ARBA00004283"/>
    </source>
</evidence>
<proteinExistence type="predicted"/>
<evidence type="ECO:0000259" key="7">
    <source>
        <dbReference type="PROSITE" id="PS51072"/>
    </source>
</evidence>
<evidence type="ECO:0000256" key="3">
    <source>
        <dbReference type="ARBA" id="ARBA00022583"/>
    </source>
</evidence>
<keyword evidence="5" id="KW-0168">Coated pit</keyword>
<dbReference type="SUPFAM" id="SSF49447">
    <property type="entry name" value="Second domain of Mu2 adaptin subunit (ap50) of ap2 adaptor"/>
    <property type="match status" value="1"/>
</dbReference>
<dbReference type="InterPro" id="IPR018808">
    <property type="entry name" value="Muniscin_C"/>
</dbReference>
<keyword evidence="4 6" id="KW-0472">Membrane</keyword>
<evidence type="ECO:0000256" key="2">
    <source>
        <dbReference type="ARBA" id="ARBA00022553"/>
    </source>
</evidence>
<feature type="non-terminal residue" evidence="8">
    <location>
        <position position="1"/>
    </location>
</feature>
<keyword evidence="9" id="KW-1185">Reference proteome</keyword>
<dbReference type="GO" id="GO:0072583">
    <property type="term" value="P:clathrin-dependent endocytosis"/>
    <property type="evidence" value="ECO:0007669"/>
    <property type="project" value="TreeGrafter"/>
</dbReference>
<dbReference type="Proteomes" id="UP000246464">
    <property type="component" value="Chromosome 4"/>
</dbReference>
<dbReference type="STRING" id="52904.ENSSMAP00000018231"/>
<dbReference type="EMBL" id="CP026246">
    <property type="protein sequence ID" value="AWP00719.1"/>
    <property type="molecule type" value="Genomic_DNA"/>
</dbReference>
<protein>
    <submittedName>
        <fullName evidence="8">Putative FCH domain only protein 2</fullName>
    </submittedName>
</protein>
<sequence length="689" mass="75996">FYTQEEIRRDQGKGNYGKIVDERLRTVSGGFIPIYTDVSKKLEDGTQRGIEENEMADPTVFVAFSSTEAKALKVTYYAKIPFSVFVNINVSAALVVYKSRFSPRRGINPAHYQIIVCDWTGKISAGGKSLPNGGDPHSPPLVSLPLYITHKINQRYHNTEDTRQTYTDAPILGSESHKCRSRVQRSNGTALLFEKTVTSGLPVCVLHDVYIFRRDTIVSHELPQQYVVYAVKCLFKVNEIDIDRGVPFYGLLEDDPEGGNLVTGRSSVPETSLVFSQSFISPLPQPLQDNAIEHFARDLVWPFCLATAQSLYAFFTSILVGGSQLTSSMSAAVRISTVWSASCLLSSSLMCSVHLFCCSSLTSAKISPFSFMVPIPCFLCLKGLLILGFWVFCSSSMLLYSLLSASRGIGPCFSPEPCWSALPASTSHDEDLGVHIPVASLNRCIVKITGDMTLSFPMGIIKVFTTNPSPAVLTFKLKNTSRLEQILPNKQLLYSDPSQSDSNSKDFWFNMQALTSYLRKASDQNPSASYFNVDILKYQVLSDGIHSTPLNLAVYWKSTASTTDLRVDYRYNPDSMVSPGPLSNVQILVPVDGGVTNMQSLPNSIWNSEQNKCLWKLTDITEKSENEGAGSLRAKFELSDGPSNPSTLAVQFMSEGSTLSGVDMELQGTGYRLSLSKKRFATGRYMADS</sequence>
<dbReference type="GO" id="GO:0048488">
    <property type="term" value="P:synaptic vesicle endocytosis"/>
    <property type="evidence" value="ECO:0007669"/>
    <property type="project" value="TreeGrafter"/>
</dbReference>
<reference evidence="8 9" key="1">
    <citation type="submission" date="2017-12" db="EMBL/GenBank/DDBJ databases">
        <title>Integrating genomic resources of turbot (Scophthalmus maximus) in depth evaluation of genetic and physical mapping variation across individuals.</title>
        <authorList>
            <person name="Martinez P."/>
        </authorList>
    </citation>
    <scope>NUCLEOTIDE SEQUENCE [LARGE SCALE GENOMIC DNA]</scope>
</reference>
<dbReference type="PANTHER" id="PTHR23065:SF8">
    <property type="entry name" value="F-BAR DOMAIN ONLY PROTEIN 2"/>
    <property type="match status" value="1"/>
</dbReference>
<evidence type="ECO:0000256" key="4">
    <source>
        <dbReference type="ARBA" id="ARBA00023136"/>
    </source>
</evidence>
<comment type="subcellular location">
    <subcellularLocation>
        <location evidence="1">Membrane</location>
        <location evidence="1">Clathrin-coated pit</location>
        <topology evidence="1">Peripheral membrane protein</topology>
        <orientation evidence="1">Cytoplasmic side</orientation>
    </subcellularLocation>
</comment>
<dbReference type="GO" id="GO:0030136">
    <property type="term" value="C:clathrin-coated vesicle"/>
    <property type="evidence" value="ECO:0007669"/>
    <property type="project" value="TreeGrafter"/>
</dbReference>
<dbReference type="PROSITE" id="PS51072">
    <property type="entry name" value="MHD"/>
    <property type="match status" value="1"/>
</dbReference>
<evidence type="ECO:0000256" key="6">
    <source>
        <dbReference type="SAM" id="Phobius"/>
    </source>
</evidence>
<dbReference type="GO" id="GO:0005905">
    <property type="term" value="C:clathrin-coated pit"/>
    <property type="evidence" value="ECO:0007669"/>
    <property type="project" value="UniProtKB-SubCell"/>
</dbReference>
<dbReference type="FunFam" id="2.60.40.1170:FF:000005">
    <property type="entry name" value="SH3-containing GRB2-like protein 3-interacting protein 1 isoform X3"/>
    <property type="match status" value="1"/>
</dbReference>
<keyword evidence="6" id="KW-0812">Transmembrane</keyword>
<feature type="transmembrane region" description="Helical" evidence="6">
    <location>
        <begin position="369"/>
        <end position="392"/>
    </location>
</feature>
<feature type="domain" description="MHD" evidence="7">
    <location>
        <begin position="431"/>
        <end position="689"/>
    </location>
</feature>
<dbReference type="InterPro" id="IPR036168">
    <property type="entry name" value="AP2_Mu_C_sf"/>
</dbReference>
<gene>
    <name evidence="8" type="ORF">SMAX5B_017029</name>
</gene>
<dbReference type="GO" id="GO:0005886">
    <property type="term" value="C:plasma membrane"/>
    <property type="evidence" value="ECO:0007669"/>
    <property type="project" value="TreeGrafter"/>
</dbReference>
<organism evidence="8 9">
    <name type="scientific">Scophthalmus maximus</name>
    <name type="common">Turbot</name>
    <name type="synonym">Psetta maxima</name>
    <dbReference type="NCBI Taxonomy" id="52904"/>
    <lineage>
        <taxon>Eukaryota</taxon>
        <taxon>Metazoa</taxon>
        <taxon>Chordata</taxon>
        <taxon>Craniata</taxon>
        <taxon>Vertebrata</taxon>
        <taxon>Euteleostomi</taxon>
        <taxon>Actinopterygii</taxon>
        <taxon>Neopterygii</taxon>
        <taxon>Teleostei</taxon>
        <taxon>Neoteleostei</taxon>
        <taxon>Acanthomorphata</taxon>
        <taxon>Carangaria</taxon>
        <taxon>Pleuronectiformes</taxon>
        <taxon>Pleuronectoidei</taxon>
        <taxon>Scophthalmidae</taxon>
        <taxon>Scophthalmus</taxon>
    </lineage>
</organism>
<evidence type="ECO:0000313" key="9">
    <source>
        <dbReference type="Proteomes" id="UP000246464"/>
    </source>
</evidence>
<feature type="transmembrane region" description="Helical" evidence="6">
    <location>
        <begin position="299"/>
        <end position="318"/>
    </location>
</feature>
<dbReference type="AlphaFoldDB" id="A0A2U9BA83"/>
<dbReference type="GO" id="GO:0098793">
    <property type="term" value="C:presynapse"/>
    <property type="evidence" value="ECO:0007669"/>
    <property type="project" value="GOC"/>
</dbReference>